<dbReference type="AlphaFoldDB" id="A1WYN0"/>
<dbReference type="InterPro" id="IPR007922">
    <property type="entry name" value="DciA-like"/>
</dbReference>
<reference evidence="3" key="1">
    <citation type="submission" date="2006-12" db="EMBL/GenBank/DDBJ databases">
        <title>Complete sequence of Halorhodospira halophila SL1.</title>
        <authorList>
            <consortium name="US DOE Joint Genome Institute"/>
            <person name="Copeland A."/>
            <person name="Lucas S."/>
            <person name="Lapidus A."/>
            <person name="Barry K."/>
            <person name="Detter J.C."/>
            <person name="Glavina del Rio T."/>
            <person name="Hammon N."/>
            <person name="Israni S."/>
            <person name="Dalin E."/>
            <person name="Tice H."/>
            <person name="Pitluck S."/>
            <person name="Saunders E."/>
            <person name="Brettin T."/>
            <person name="Bruce D."/>
            <person name="Han C."/>
            <person name="Tapia R."/>
            <person name="Schmutz J."/>
            <person name="Larimer F."/>
            <person name="Land M."/>
            <person name="Hauser L."/>
            <person name="Kyrpides N."/>
            <person name="Mikhailova N."/>
            <person name="Hoff W."/>
            <person name="Richardson P."/>
        </authorList>
    </citation>
    <scope>NUCLEOTIDE SEQUENCE [LARGE SCALE GENOMIC DNA]</scope>
    <source>
        <strain evidence="3">DSM 244 / SL1</strain>
    </source>
</reference>
<protein>
    <recommendedName>
        <fullName evidence="4">DUF721 domain-containing protein</fullName>
    </recommendedName>
</protein>
<name>A1WYN0_HALHL</name>
<dbReference type="STRING" id="349124.Hhal_2028"/>
<organism evidence="2 3">
    <name type="scientific">Halorhodospira halophila (strain DSM 244 / SL1)</name>
    <name type="common">Ectothiorhodospira halophila (strain DSM 244 / SL1)</name>
    <dbReference type="NCBI Taxonomy" id="349124"/>
    <lineage>
        <taxon>Bacteria</taxon>
        <taxon>Pseudomonadati</taxon>
        <taxon>Pseudomonadota</taxon>
        <taxon>Gammaproteobacteria</taxon>
        <taxon>Chromatiales</taxon>
        <taxon>Ectothiorhodospiraceae</taxon>
        <taxon>Halorhodospira</taxon>
    </lineage>
</organism>
<proteinExistence type="predicted"/>
<sequence length="174" mass="19792">MHPYPRGRRLTRMTDPKRFNPARPPRREGKLHRIAPRLAQRPGPLRAVIDHARGLERLSRRLQRNLPAETRGHWRLARLDEEEMVVIADGSGWGTRLRYLSRQLQDAAEAISGQRPRRVTVRVTPASSAPRKLQGPGPLSDQASETLRRAAATSTDPALREALERLASRRRSED</sequence>
<evidence type="ECO:0008006" key="4">
    <source>
        <dbReference type="Google" id="ProtNLM"/>
    </source>
</evidence>
<feature type="region of interest" description="Disordered" evidence="1">
    <location>
        <begin position="1"/>
        <end position="28"/>
    </location>
</feature>
<dbReference type="Proteomes" id="UP000000647">
    <property type="component" value="Chromosome"/>
</dbReference>
<evidence type="ECO:0000256" key="1">
    <source>
        <dbReference type="SAM" id="MobiDB-lite"/>
    </source>
</evidence>
<dbReference type="KEGG" id="hha:Hhal_2028"/>
<dbReference type="Pfam" id="PF05258">
    <property type="entry name" value="DciA"/>
    <property type="match status" value="1"/>
</dbReference>
<keyword evidence="3" id="KW-1185">Reference proteome</keyword>
<evidence type="ECO:0000313" key="2">
    <source>
        <dbReference type="EMBL" id="ABM62792.1"/>
    </source>
</evidence>
<gene>
    <name evidence="2" type="ordered locus">Hhal_2028</name>
</gene>
<dbReference type="EMBL" id="CP000544">
    <property type="protein sequence ID" value="ABM62792.1"/>
    <property type="molecule type" value="Genomic_DNA"/>
</dbReference>
<feature type="region of interest" description="Disordered" evidence="1">
    <location>
        <begin position="111"/>
        <end position="159"/>
    </location>
</feature>
<dbReference type="eggNOG" id="COG4701">
    <property type="taxonomic scope" value="Bacteria"/>
</dbReference>
<evidence type="ECO:0000313" key="3">
    <source>
        <dbReference type="Proteomes" id="UP000000647"/>
    </source>
</evidence>
<feature type="compositionally biased region" description="Basic residues" evidence="1">
    <location>
        <begin position="1"/>
        <end position="11"/>
    </location>
</feature>
<dbReference type="HOGENOM" id="CLU_131442_0_0_6"/>
<reference evidence="2 3" key="2">
    <citation type="journal article" date="2013" name="Stand. Genomic Sci.">
        <title>Complete genome sequence of Halorhodospira halophila SL1.</title>
        <authorList>
            <person name="Challacombe J.F."/>
            <person name="Majid S."/>
            <person name="Deole R."/>
            <person name="Brettin T.S."/>
            <person name="Bruce D."/>
            <person name="Delano S.F."/>
            <person name="Detter J.C."/>
            <person name="Gleasner C.D."/>
            <person name="Han C.S."/>
            <person name="Misra M."/>
            <person name="Reitenga K.G."/>
            <person name="Mikhailova N."/>
            <person name="Woyke T."/>
            <person name="Pitluck S."/>
            <person name="Nolan M."/>
            <person name="Land M.L."/>
            <person name="Saunders E."/>
            <person name="Tapia R."/>
            <person name="Lapidus A."/>
            <person name="Ivanova N."/>
            <person name="Hoff W.D."/>
        </authorList>
    </citation>
    <scope>NUCLEOTIDE SEQUENCE [LARGE SCALE GENOMIC DNA]</scope>
    <source>
        <strain evidence="3">DSM 244 / SL1</strain>
    </source>
</reference>
<accession>A1WYN0</accession>